<evidence type="ECO:0000313" key="4">
    <source>
        <dbReference type="EMBL" id="KAK8842810.1"/>
    </source>
</evidence>
<dbReference type="Proteomes" id="UP001470230">
    <property type="component" value="Unassembled WGS sequence"/>
</dbReference>
<keyword evidence="1" id="KW-0479">Metal-binding</keyword>
<dbReference type="SMART" id="SM00239">
    <property type="entry name" value="C2"/>
    <property type="match status" value="1"/>
</dbReference>
<dbReference type="PANTHER" id="PTHR45911:SF4">
    <property type="entry name" value="MULTIPLE C2 AND TRANSMEMBRANE DOMAIN-CONTAINING PROTEIN"/>
    <property type="match status" value="1"/>
</dbReference>
<protein>
    <recommendedName>
        <fullName evidence="3">C2 domain-containing protein</fullName>
    </recommendedName>
</protein>
<comment type="caution">
    <text evidence="4">The sequence shown here is derived from an EMBL/GenBank/DDBJ whole genome shotgun (WGS) entry which is preliminary data.</text>
</comment>
<reference evidence="4 5" key="1">
    <citation type="submission" date="2024-04" db="EMBL/GenBank/DDBJ databases">
        <title>Tritrichomonas musculus Genome.</title>
        <authorList>
            <person name="Alves-Ferreira E."/>
            <person name="Grigg M."/>
            <person name="Lorenzi H."/>
            <person name="Galac M."/>
        </authorList>
    </citation>
    <scope>NUCLEOTIDE SEQUENCE [LARGE SCALE GENOMIC DNA]</scope>
    <source>
        <strain evidence="4 5">EAF2021</strain>
    </source>
</reference>
<dbReference type="Pfam" id="PF00168">
    <property type="entry name" value="C2"/>
    <property type="match status" value="1"/>
</dbReference>
<dbReference type="SUPFAM" id="SSF82754">
    <property type="entry name" value="C-terminal, gelsolin-like domain of Sec23/24"/>
    <property type="match status" value="1"/>
</dbReference>
<evidence type="ECO:0000256" key="2">
    <source>
        <dbReference type="ARBA" id="ARBA00022837"/>
    </source>
</evidence>
<proteinExistence type="predicted"/>
<dbReference type="PANTHER" id="PTHR45911">
    <property type="entry name" value="C2 DOMAIN-CONTAINING PROTEIN"/>
    <property type="match status" value="1"/>
</dbReference>
<dbReference type="InterPro" id="IPR035892">
    <property type="entry name" value="C2_domain_sf"/>
</dbReference>
<organism evidence="4 5">
    <name type="scientific">Tritrichomonas musculus</name>
    <dbReference type="NCBI Taxonomy" id="1915356"/>
    <lineage>
        <taxon>Eukaryota</taxon>
        <taxon>Metamonada</taxon>
        <taxon>Parabasalia</taxon>
        <taxon>Tritrichomonadida</taxon>
        <taxon>Tritrichomonadidae</taxon>
        <taxon>Tritrichomonas</taxon>
    </lineage>
</organism>
<accession>A0ABR2HBR1</accession>
<feature type="domain" description="C2" evidence="3">
    <location>
        <begin position="1"/>
        <end position="102"/>
    </location>
</feature>
<evidence type="ECO:0000259" key="3">
    <source>
        <dbReference type="PROSITE" id="PS50004"/>
    </source>
</evidence>
<name>A0ABR2HBR1_9EUKA</name>
<dbReference type="InterPro" id="IPR000008">
    <property type="entry name" value="C2_dom"/>
</dbReference>
<dbReference type="InterPro" id="IPR036180">
    <property type="entry name" value="Gelsolin-like_dom_sf"/>
</dbReference>
<dbReference type="InterPro" id="IPR029006">
    <property type="entry name" value="ADF-H/Gelsolin-like_dom_sf"/>
</dbReference>
<dbReference type="Gene3D" id="3.40.20.10">
    <property type="entry name" value="Severin"/>
    <property type="match status" value="1"/>
</dbReference>
<dbReference type="EMBL" id="JAPFFF010000037">
    <property type="protein sequence ID" value="KAK8842810.1"/>
    <property type="molecule type" value="Genomic_DNA"/>
</dbReference>
<evidence type="ECO:0000256" key="1">
    <source>
        <dbReference type="ARBA" id="ARBA00022723"/>
    </source>
</evidence>
<sequence>MILHIKAVEAKDVPKMDLIGKCDPFLCFRTNLSSQEWKTKVIKKTYTPEWNEEFHIPITSNMDELLHIELYDQDTFTKNDLISTRDFPVNDFQIGQVTDEWYDFAPAPKIPKGGKVRLIFHLANSGDEAFIASKASPYKARDVSDFDDSEVAGGDLQRYDEYPETSHPPNALRNITKQIKSKSNGSLNPINFCYVDRLISVRGFTRPIAISLQPSTAKLSSYGVYIYDTTRLQDDKALYLFVGPDAQAKTEKFGQDLLSMMANETKCTNIIKIIRNTNSPDFQNMIQKMGGSQKTLDKSKNYGDELNFQLNFFSTQFHNQNILGDTIAPNTKLNFNNLPPKCVDIIDTGDFTLYFYVDNANPSSDAERTTQLNAINYICKKREFKNREVIVFDKSCIPSTVKILCSK</sequence>
<dbReference type="PROSITE" id="PS50004">
    <property type="entry name" value="C2"/>
    <property type="match status" value="1"/>
</dbReference>
<evidence type="ECO:0000313" key="5">
    <source>
        <dbReference type="Proteomes" id="UP001470230"/>
    </source>
</evidence>
<keyword evidence="5" id="KW-1185">Reference proteome</keyword>
<keyword evidence="2" id="KW-0106">Calcium</keyword>
<dbReference type="Gene3D" id="2.60.40.150">
    <property type="entry name" value="C2 domain"/>
    <property type="match status" value="1"/>
</dbReference>
<dbReference type="SUPFAM" id="SSF49562">
    <property type="entry name" value="C2 domain (Calcium/lipid-binding domain, CaLB)"/>
    <property type="match status" value="1"/>
</dbReference>
<gene>
    <name evidence="4" type="ORF">M9Y10_025676</name>
</gene>
<dbReference type="CDD" id="cd00030">
    <property type="entry name" value="C2"/>
    <property type="match status" value="1"/>
</dbReference>